<proteinExistence type="predicted"/>
<keyword evidence="2" id="KW-1185">Reference proteome</keyword>
<protein>
    <submittedName>
        <fullName evidence="1">Uncharacterized protein</fullName>
    </submittedName>
</protein>
<reference evidence="1 2" key="1">
    <citation type="submission" date="2019-03" db="EMBL/GenBank/DDBJ databases">
        <title>Genomic Encyclopedia of Archaeal and Bacterial Type Strains, Phase II (KMG-II): from individual species to whole genera.</title>
        <authorList>
            <person name="Goeker M."/>
        </authorList>
    </citation>
    <scope>NUCLEOTIDE SEQUENCE [LARGE SCALE GENOMIC DNA]</scope>
    <source>
        <strain evidence="1 2">DSM 27697</strain>
    </source>
</reference>
<dbReference type="Proteomes" id="UP000294546">
    <property type="component" value="Unassembled WGS sequence"/>
</dbReference>
<comment type="caution">
    <text evidence="1">The sequence shown here is derived from an EMBL/GenBank/DDBJ whole genome shotgun (WGS) entry which is preliminary data.</text>
</comment>
<dbReference type="OrthoDB" id="8449931at2"/>
<dbReference type="Pfam" id="PF19659">
    <property type="entry name" value="DUF6162"/>
    <property type="match status" value="1"/>
</dbReference>
<dbReference type="AlphaFoldDB" id="A0A4R1GAJ4"/>
<name>A0A4R1GAJ4_9GAMM</name>
<dbReference type="RefSeq" id="WP_132296608.1">
    <property type="nucleotide sequence ID" value="NZ_SMFU01000012.1"/>
</dbReference>
<organism evidence="1 2">
    <name type="scientific">Marinobacterium mangrovicola</name>
    <dbReference type="NCBI Taxonomy" id="1476959"/>
    <lineage>
        <taxon>Bacteria</taxon>
        <taxon>Pseudomonadati</taxon>
        <taxon>Pseudomonadota</taxon>
        <taxon>Gammaproteobacteria</taxon>
        <taxon>Oceanospirillales</taxon>
        <taxon>Oceanospirillaceae</taxon>
        <taxon>Marinobacterium</taxon>
    </lineage>
</organism>
<dbReference type="EMBL" id="SMFU01000012">
    <property type="protein sequence ID" value="TCK03680.1"/>
    <property type="molecule type" value="Genomic_DNA"/>
</dbReference>
<evidence type="ECO:0000313" key="1">
    <source>
        <dbReference type="EMBL" id="TCK03680.1"/>
    </source>
</evidence>
<dbReference type="InterPro" id="IPR046160">
    <property type="entry name" value="DUF6162"/>
</dbReference>
<accession>A0A4R1GAJ4</accession>
<sequence length="211" mass="22579">MASVVVRPAGARQETAWLLLLCALILLVSAAIVAWRVVPDESRQIEIWQLDARVDLNAAEQGVNADLQAAADEILWALEEGSTPTPEQLAADWIPPFIEDVASAERGGHHWQLQSLGHELAYIGLSEQTATAGHFLLRVEAPDAGHSHEGAAPTSVWIKRDGSAAESERVALNNMELSNLELSNNALIAAGWQQVVSHFDASVTRGTGGGL</sequence>
<evidence type="ECO:0000313" key="2">
    <source>
        <dbReference type="Proteomes" id="UP000294546"/>
    </source>
</evidence>
<gene>
    <name evidence="1" type="ORF">CLV83_3954</name>
</gene>